<proteinExistence type="inferred from homology"/>
<evidence type="ECO:0000256" key="3">
    <source>
        <dbReference type="ARBA" id="ARBA00022777"/>
    </source>
</evidence>
<dbReference type="GO" id="GO:0005524">
    <property type="term" value="F:ATP binding"/>
    <property type="evidence" value="ECO:0007669"/>
    <property type="project" value="UniProtKB-KW"/>
</dbReference>
<dbReference type="InterPro" id="IPR018484">
    <property type="entry name" value="FGGY_N"/>
</dbReference>
<keyword evidence="2 4" id="KW-0808">Transferase</keyword>
<evidence type="ECO:0000259" key="5">
    <source>
        <dbReference type="Pfam" id="PF00370"/>
    </source>
</evidence>
<dbReference type="PANTHER" id="PTHR10196">
    <property type="entry name" value="SUGAR KINASE"/>
    <property type="match status" value="1"/>
</dbReference>
<dbReference type="Gene3D" id="3.30.420.40">
    <property type="match status" value="2"/>
</dbReference>
<dbReference type="InterPro" id="IPR043129">
    <property type="entry name" value="ATPase_NBD"/>
</dbReference>
<dbReference type="VEuPathDB" id="VectorBase:LDEU000825"/>
<keyword evidence="4" id="KW-0119">Carbohydrate metabolism</keyword>
<dbReference type="Pfam" id="PF02782">
    <property type="entry name" value="FGGY_C"/>
    <property type="match status" value="1"/>
</dbReference>
<dbReference type="GO" id="GO:0005829">
    <property type="term" value="C:cytosol"/>
    <property type="evidence" value="ECO:0007669"/>
    <property type="project" value="TreeGrafter"/>
</dbReference>
<comment type="similarity">
    <text evidence="1 4">Belongs to the FGGY kinase family.</text>
</comment>
<keyword evidence="4" id="KW-0067">ATP-binding</keyword>
<evidence type="ECO:0000313" key="7">
    <source>
        <dbReference type="EMBL" id="RWS31213.1"/>
    </source>
</evidence>
<keyword evidence="8" id="KW-1185">Reference proteome</keyword>
<dbReference type="GO" id="GO:0004856">
    <property type="term" value="F:D-xylulokinase activity"/>
    <property type="evidence" value="ECO:0007669"/>
    <property type="project" value="UniProtKB-UniRule"/>
</dbReference>
<dbReference type="Proteomes" id="UP000288716">
    <property type="component" value="Unassembled WGS sequence"/>
</dbReference>
<dbReference type="EMBL" id="NCKV01000235">
    <property type="protein sequence ID" value="RWS31213.1"/>
    <property type="molecule type" value="Genomic_DNA"/>
</dbReference>
<keyword evidence="4" id="KW-0547">Nucleotide-binding</keyword>
<reference evidence="7 8" key="1">
    <citation type="journal article" date="2018" name="Gigascience">
        <title>Genomes of trombidid mites reveal novel predicted allergens and laterally-transferred genes associated with secondary metabolism.</title>
        <authorList>
            <person name="Dong X."/>
            <person name="Chaisiri K."/>
            <person name="Xia D."/>
            <person name="Armstrong S.D."/>
            <person name="Fang Y."/>
            <person name="Donnelly M.J."/>
            <person name="Kadowaki T."/>
            <person name="McGarry J.W."/>
            <person name="Darby A.C."/>
            <person name="Makepeace B.L."/>
        </authorList>
    </citation>
    <scope>NUCLEOTIDE SEQUENCE [LARGE SCALE GENOMIC DNA]</scope>
    <source>
        <strain evidence="7">UoL-UT</strain>
    </source>
</reference>
<feature type="domain" description="Carbohydrate kinase FGGY C-terminal" evidence="6">
    <location>
        <begin position="296"/>
        <end position="478"/>
    </location>
</feature>
<organism evidence="7 8">
    <name type="scientific">Leptotrombidium deliense</name>
    <dbReference type="NCBI Taxonomy" id="299467"/>
    <lineage>
        <taxon>Eukaryota</taxon>
        <taxon>Metazoa</taxon>
        <taxon>Ecdysozoa</taxon>
        <taxon>Arthropoda</taxon>
        <taxon>Chelicerata</taxon>
        <taxon>Arachnida</taxon>
        <taxon>Acari</taxon>
        <taxon>Acariformes</taxon>
        <taxon>Trombidiformes</taxon>
        <taxon>Prostigmata</taxon>
        <taxon>Anystina</taxon>
        <taxon>Parasitengona</taxon>
        <taxon>Trombiculoidea</taxon>
        <taxon>Trombiculidae</taxon>
        <taxon>Leptotrombidium</taxon>
    </lineage>
</organism>
<dbReference type="GO" id="GO:0042732">
    <property type="term" value="P:D-xylose metabolic process"/>
    <property type="evidence" value="ECO:0007669"/>
    <property type="project" value="UniProtKB-UniRule"/>
</dbReference>
<name>A0A443SUL9_9ACAR</name>
<sequence length="549" mass="61356">MGDTQCRKSYLGFDFSTQQLKAVAVNDTLEVISEATVHFDSELPEFRTVGGVNRHEKSHVVTACPLMWIKALDLVIEKLKITGFDLSTVQAISGCGQQHGSVYWKKGANEVLKNLDPNKFLHTQLQDVFSIRESPVWMDSSTTKQCKQLEDAVGGPENLATITGSRAYERFTGSQIAKIFQTRQENYMNTERISLISSFAASLFLGDYAAIDFSDGSGMNLLDINTRQWHQACLDACAPNLSEKLGEPVSSSHILGFISAYFVERYGFREDCRVVAFTGDNPASLVGTCLNEGDMTISLGTGDTLFVWLPHATSTLNGHVFINPLNDTQFMGMICYKNGSRTRERLRDQCAESSWHLFSELLNSTPRGNFGNIGFYFDFREIYPLKIGDYRFNKFNQRIARFSNEVEVRACVEGQFLRFRVHAHNLGFELSNKTRIIATGGASCNQAILQVAADIFNANVYTSKQVNSACLGAAFMAKYGKCHKKTSNSHKFLNLSALVKDEISFSEMVSEMSKIAEPLSTTPAKDANVVYFPMVQRYKQIEDELNTEN</sequence>
<comment type="catalytic activity">
    <reaction evidence="4">
        <text>D-xylulose + ATP = D-xylulose 5-phosphate + ADP + H(+)</text>
        <dbReference type="Rhea" id="RHEA:10964"/>
        <dbReference type="ChEBI" id="CHEBI:15378"/>
        <dbReference type="ChEBI" id="CHEBI:17140"/>
        <dbReference type="ChEBI" id="CHEBI:30616"/>
        <dbReference type="ChEBI" id="CHEBI:57737"/>
        <dbReference type="ChEBI" id="CHEBI:456216"/>
        <dbReference type="EC" id="2.7.1.17"/>
    </reaction>
</comment>
<dbReference type="EC" id="2.7.1.17" evidence="4"/>
<dbReference type="Pfam" id="PF00370">
    <property type="entry name" value="FGGY_N"/>
    <property type="match status" value="1"/>
</dbReference>
<keyword evidence="4" id="KW-0859">Xylose metabolism</keyword>
<dbReference type="SUPFAM" id="SSF53067">
    <property type="entry name" value="Actin-like ATPase domain"/>
    <property type="match status" value="2"/>
</dbReference>
<keyword evidence="3 4" id="KW-0418">Kinase</keyword>
<feature type="domain" description="Carbohydrate kinase FGGY N-terminal" evidence="5">
    <location>
        <begin position="135"/>
        <end position="287"/>
    </location>
</feature>
<dbReference type="CDD" id="cd07776">
    <property type="entry name" value="ASKHA_NBD_FGGY_SpXK-like"/>
    <property type="match status" value="1"/>
</dbReference>
<gene>
    <name evidence="7" type="ORF">B4U80_03053</name>
</gene>
<evidence type="ECO:0000259" key="6">
    <source>
        <dbReference type="Pfam" id="PF02782"/>
    </source>
</evidence>
<evidence type="ECO:0000256" key="4">
    <source>
        <dbReference type="RuleBase" id="RU367058"/>
    </source>
</evidence>
<dbReference type="PANTHER" id="PTHR10196:SF57">
    <property type="entry name" value="XYLULOSE KINASE"/>
    <property type="match status" value="1"/>
</dbReference>
<dbReference type="PIRSF" id="PIRSF000538">
    <property type="entry name" value="GlpK"/>
    <property type="match status" value="1"/>
</dbReference>
<dbReference type="AlphaFoldDB" id="A0A443SUL9"/>
<accession>A0A443SUL9</accession>
<comment type="function">
    <text evidence="4">Phosphorylates D-xylulose to produce D-xylulose 5-phosphate, a molecule that may play an important role in the regulation of glucose metabolism and lipogenesis.</text>
</comment>
<dbReference type="InterPro" id="IPR018485">
    <property type="entry name" value="FGGY_C"/>
</dbReference>
<evidence type="ECO:0000256" key="2">
    <source>
        <dbReference type="ARBA" id="ARBA00022679"/>
    </source>
</evidence>
<dbReference type="OrthoDB" id="1728974at2759"/>
<evidence type="ECO:0000313" key="8">
    <source>
        <dbReference type="Proteomes" id="UP000288716"/>
    </source>
</evidence>
<dbReference type="GO" id="GO:0005997">
    <property type="term" value="P:xylulose metabolic process"/>
    <property type="evidence" value="ECO:0007669"/>
    <property type="project" value="UniProtKB-UniRule"/>
</dbReference>
<dbReference type="STRING" id="299467.A0A443SUL9"/>
<comment type="caution">
    <text evidence="7">The sequence shown here is derived from an EMBL/GenBank/DDBJ whole genome shotgun (WGS) entry which is preliminary data.</text>
</comment>
<dbReference type="FunFam" id="3.30.420.40:FF:000118">
    <property type="entry name" value="Xylulose kinase 2"/>
    <property type="match status" value="1"/>
</dbReference>
<dbReference type="InterPro" id="IPR042024">
    <property type="entry name" value="D-XK_euk"/>
</dbReference>
<dbReference type="InterPro" id="IPR000577">
    <property type="entry name" value="Carb_kinase_FGGY"/>
</dbReference>
<protein>
    <recommendedName>
        <fullName evidence="4">Xylulose kinase</fullName>
        <ecNumber evidence="4">2.7.1.17</ecNumber>
    </recommendedName>
</protein>
<evidence type="ECO:0000256" key="1">
    <source>
        <dbReference type="ARBA" id="ARBA00009156"/>
    </source>
</evidence>